<name>A0A1J4JWV8_9EUKA</name>
<comment type="caution">
    <text evidence="2">The sequence shown here is derived from an EMBL/GenBank/DDBJ whole genome shotgun (WGS) entry which is preliminary data.</text>
</comment>
<feature type="coiled-coil region" evidence="1">
    <location>
        <begin position="170"/>
        <end position="247"/>
    </location>
</feature>
<dbReference type="EMBL" id="MLAK01000838">
    <property type="protein sequence ID" value="OHT03154.1"/>
    <property type="molecule type" value="Genomic_DNA"/>
</dbReference>
<reference evidence="2" key="1">
    <citation type="submission" date="2016-10" db="EMBL/GenBank/DDBJ databases">
        <authorList>
            <person name="Benchimol M."/>
            <person name="Almeida L.G."/>
            <person name="Vasconcelos A.T."/>
            <person name="Perreira-Neves A."/>
            <person name="Rosa I.A."/>
            <person name="Tasca T."/>
            <person name="Bogo M.R."/>
            <person name="de Souza W."/>
        </authorList>
    </citation>
    <scope>NUCLEOTIDE SEQUENCE [LARGE SCALE GENOMIC DNA]</scope>
    <source>
        <strain evidence="2">K</strain>
    </source>
</reference>
<dbReference type="RefSeq" id="XP_068356290.1">
    <property type="nucleotide sequence ID" value="XM_068493324.1"/>
</dbReference>
<dbReference type="AlphaFoldDB" id="A0A1J4JWV8"/>
<dbReference type="Proteomes" id="UP000179807">
    <property type="component" value="Unassembled WGS sequence"/>
</dbReference>
<dbReference type="VEuPathDB" id="TrichDB:TRFO_06820"/>
<evidence type="ECO:0000313" key="2">
    <source>
        <dbReference type="EMBL" id="OHT03154.1"/>
    </source>
</evidence>
<keyword evidence="3" id="KW-1185">Reference proteome</keyword>
<keyword evidence="1" id="KW-0175">Coiled coil</keyword>
<organism evidence="2 3">
    <name type="scientific">Tritrichomonas foetus</name>
    <dbReference type="NCBI Taxonomy" id="1144522"/>
    <lineage>
        <taxon>Eukaryota</taxon>
        <taxon>Metamonada</taxon>
        <taxon>Parabasalia</taxon>
        <taxon>Tritrichomonadida</taxon>
        <taxon>Tritrichomonadidae</taxon>
        <taxon>Tritrichomonas</taxon>
    </lineage>
</organism>
<gene>
    <name evidence="2" type="ORF">TRFO_06820</name>
</gene>
<dbReference type="GeneID" id="94828028"/>
<proteinExistence type="predicted"/>
<accession>A0A1J4JWV8</accession>
<evidence type="ECO:0000256" key="1">
    <source>
        <dbReference type="SAM" id="Coils"/>
    </source>
</evidence>
<protein>
    <submittedName>
        <fullName evidence="2">Uncharacterized protein</fullName>
    </submittedName>
</protein>
<feature type="coiled-coil region" evidence="1">
    <location>
        <begin position="48"/>
        <end position="143"/>
    </location>
</feature>
<dbReference type="OrthoDB" id="10266672at2759"/>
<sequence length="269" mass="30910">MSRRYTPSQQNFTYSPHSVTQRTSLLIDSHPEPVSARSKQRPITKDDINELKIERQKLIDERTQLKTKIARLEVQSKRSARTANANPQLLTQLDREYKTVEHLIMQQRAQINELLMSDNAAQRQELQEEAKIIYQERVRLQDLQLQQQITLNEAKKELTELLASDGPAVFEKQAKRIEALEEKLRKYEHANKKLAAKVKTLKAKKALEEESAAGAIGSRAAQIRAQIREAEKATEEIEDKIAKSVEKHKQVMKSLQISLLQRGMDAPDE</sequence>
<evidence type="ECO:0000313" key="3">
    <source>
        <dbReference type="Proteomes" id="UP000179807"/>
    </source>
</evidence>